<evidence type="ECO:0000313" key="2">
    <source>
        <dbReference type="EMBL" id="AIZ45223.1"/>
    </source>
</evidence>
<feature type="region of interest" description="Disordered" evidence="1">
    <location>
        <begin position="68"/>
        <end position="95"/>
    </location>
</feature>
<organism evidence="2 3">
    <name type="scientific">Deinococcus radiopugnans</name>
    <dbReference type="NCBI Taxonomy" id="57497"/>
    <lineage>
        <taxon>Bacteria</taxon>
        <taxon>Thermotogati</taxon>
        <taxon>Deinococcota</taxon>
        <taxon>Deinococci</taxon>
        <taxon>Deinococcales</taxon>
        <taxon>Deinococcaceae</taxon>
        <taxon>Deinococcus</taxon>
    </lineage>
</organism>
<dbReference type="AlphaFoldDB" id="A0A0A7KKX5"/>
<dbReference type="RefSeq" id="WP_039684011.1">
    <property type="nucleotide sequence ID" value="NZ_CP010028.1"/>
</dbReference>
<gene>
    <name evidence="2" type="ORF">QR90_09120</name>
</gene>
<evidence type="ECO:0000256" key="1">
    <source>
        <dbReference type="SAM" id="MobiDB-lite"/>
    </source>
</evidence>
<name>A0A0A7KKX5_9DEIO</name>
<accession>A0A0A7KKX5</accession>
<dbReference type="EMBL" id="CP010028">
    <property type="protein sequence ID" value="AIZ45223.1"/>
    <property type="molecule type" value="Genomic_DNA"/>
</dbReference>
<proteinExistence type="predicted"/>
<protein>
    <submittedName>
        <fullName evidence="2">Uncharacterized protein</fullName>
    </submittedName>
</protein>
<dbReference type="KEGG" id="dsw:QR90_09120"/>
<dbReference type="HOGENOM" id="CLU_461340_0_0_0"/>
<reference evidence="3" key="1">
    <citation type="submission" date="2014-11" db="EMBL/GenBank/DDBJ databases">
        <title>Hymenobacter sp. DG25B genome submission.</title>
        <authorList>
            <person name="Jung H.-Y."/>
            <person name="Kim M.K."/>
            <person name="Srinivasan S."/>
            <person name="Lim S."/>
        </authorList>
    </citation>
    <scope>NUCLEOTIDE SEQUENCE [LARGE SCALE GENOMIC DNA]</scope>
    <source>
        <strain evidence="3">DY59</strain>
    </source>
</reference>
<evidence type="ECO:0000313" key="3">
    <source>
        <dbReference type="Proteomes" id="UP000030634"/>
    </source>
</evidence>
<dbReference type="Proteomes" id="UP000030634">
    <property type="component" value="Chromosome"/>
</dbReference>
<feature type="compositionally biased region" description="Pro residues" evidence="1">
    <location>
        <begin position="76"/>
        <end position="85"/>
    </location>
</feature>
<sequence>MTPAAASSERWAELVELYEYRVADTVQGRVPRSGRRALADLREELLSAPLESALYRRLLAADRQFRAHQKTLSKPPAAPPAPPQPTVWDAAQSSESEEARAWEELQMLAWGDAARAALQDHMTAWRREPGLLSLRVLYAALENAERAGQPGLAGQTPFAVPRLHDPLTDLDNPQVLQVLVEATVDLLVQPSGCERLGTALAQVQATPFPRHPDEDVLRAWVEAAEREPLAPQAKDTLIQALHSQFEPPRDPRERPAIRQAARDLGQRLGPLLAGGTPPALGGVPHHSVLYAAQPHTALRAPDDGADELVVWLPGASGVRWRDTSFQWQAIGQNWQLQAGNQITLLQPQADPAERRVTLELPHLQFRAFVSGAYLLLRAHTDPQADLSRLLALGRAVALLLDPAESYAALRLGRAAAQLLREGRVDPAGLTASSAAKYTLASPTALLDFARKGAEALCAQLTPHSTQEILDILRSAARPLWLTGDWEDRLAGALDIAVHHREPLPAALKQTRVTLPSDTSGICVELRDDPPLSLQFGARALTLRRDFRREWSAIMPGHAPLALHDLTVARVPGFNVILARHGTWLAAAAQPDREAAGAPP</sequence>